<name>A0A109UHJ8_9FIRM</name>
<dbReference type="AlphaFoldDB" id="A0A109UHJ8"/>
<proteinExistence type="predicted"/>
<feature type="domain" description="LiaF transmembrane" evidence="2">
    <location>
        <begin position="10"/>
        <end position="103"/>
    </location>
</feature>
<feature type="transmembrane region" description="Helical" evidence="1">
    <location>
        <begin position="81"/>
        <end position="98"/>
    </location>
</feature>
<dbReference type="InterPro" id="IPR054331">
    <property type="entry name" value="LiaF_TM"/>
</dbReference>
<keyword evidence="1" id="KW-1133">Transmembrane helix</keyword>
<dbReference type="RefSeq" id="WP_067633858.1">
    <property type="nucleotide sequence ID" value="NZ_CP013213.1"/>
</dbReference>
<feature type="transmembrane region" description="Helical" evidence="1">
    <location>
        <begin position="7"/>
        <end position="29"/>
    </location>
</feature>
<evidence type="ECO:0000313" key="4">
    <source>
        <dbReference type="Proteomes" id="UP000063781"/>
    </source>
</evidence>
<dbReference type="KEGG" id="erl:AOC36_10010"/>
<dbReference type="EMBL" id="CP013213">
    <property type="protein sequence ID" value="AMC94293.1"/>
    <property type="molecule type" value="Genomic_DNA"/>
</dbReference>
<sequence length="257" mass="28126">MIRKNKGIYWGIILILIAVATLGIAFDLITGNVTKLIWSFLLGGVVLINLVELSWGGVFFPLAIIAHIYRPELSIPRGSMWAVYTAALLLTIGFQMISRNFRSKKRKRGFKVNVDGEDIYVSGKHVKDKVKESVGGFGSSYYEENEGEIVYVENNFGDASRYVNSINLKRAEVENNFGNLRVYFDNAVFSPSGATIKVDCNFGKTTLYLPRDVNIINNVTTSLGAVTGSGNRASVEGAPTVVVDGDAAFGNIDIVII</sequence>
<dbReference type="OrthoDB" id="2249781at2"/>
<protein>
    <recommendedName>
        <fullName evidence="2">LiaF transmembrane domain-containing protein</fullName>
    </recommendedName>
</protein>
<reference evidence="3 4" key="1">
    <citation type="submission" date="2015-10" db="EMBL/GenBank/DDBJ databases">
        <title>Erysipelothrix larvae sp. LV19 isolated from the larval gut of the rhinoceros beetle, Trypoxylus dichotomus.</title>
        <authorList>
            <person name="Lim S."/>
            <person name="Kim B.-C."/>
        </authorList>
    </citation>
    <scope>NUCLEOTIDE SEQUENCE [LARGE SCALE GENOMIC DNA]</scope>
    <source>
        <strain evidence="3 4">LV19</strain>
    </source>
</reference>
<evidence type="ECO:0000256" key="1">
    <source>
        <dbReference type="SAM" id="Phobius"/>
    </source>
</evidence>
<dbReference type="Proteomes" id="UP000063781">
    <property type="component" value="Chromosome"/>
</dbReference>
<keyword evidence="1" id="KW-0472">Membrane</keyword>
<keyword evidence="1" id="KW-0812">Transmembrane</keyword>
<dbReference type="STRING" id="1514105.AOC36_10010"/>
<evidence type="ECO:0000313" key="3">
    <source>
        <dbReference type="EMBL" id="AMC94293.1"/>
    </source>
</evidence>
<accession>A0A109UHJ8</accession>
<keyword evidence="4" id="KW-1185">Reference proteome</keyword>
<dbReference type="Pfam" id="PF22570">
    <property type="entry name" value="LiaF-TM"/>
    <property type="match status" value="1"/>
</dbReference>
<evidence type="ECO:0000259" key="2">
    <source>
        <dbReference type="Pfam" id="PF22570"/>
    </source>
</evidence>
<organism evidence="3 4">
    <name type="scientific">Erysipelothrix larvae</name>
    <dbReference type="NCBI Taxonomy" id="1514105"/>
    <lineage>
        <taxon>Bacteria</taxon>
        <taxon>Bacillati</taxon>
        <taxon>Bacillota</taxon>
        <taxon>Erysipelotrichia</taxon>
        <taxon>Erysipelotrichales</taxon>
        <taxon>Erysipelotrichaceae</taxon>
        <taxon>Erysipelothrix</taxon>
    </lineage>
</organism>
<gene>
    <name evidence="3" type="ORF">AOC36_10010</name>
</gene>
<feature type="transmembrane region" description="Helical" evidence="1">
    <location>
        <begin position="36"/>
        <end position="69"/>
    </location>
</feature>